<evidence type="ECO:0000259" key="5">
    <source>
        <dbReference type="SMART" id="SM00382"/>
    </source>
</evidence>
<comment type="similarity">
    <text evidence="1">Belongs to the AfsR/DnrI/RedD regulatory family.</text>
</comment>
<dbReference type="InterPro" id="IPR016032">
    <property type="entry name" value="Sig_transdc_resp-reg_C-effctor"/>
</dbReference>
<dbReference type="InterPro" id="IPR003593">
    <property type="entry name" value="AAA+_ATPase"/>
</dbReference>
<protein>
    <submittedName>
        <fullName evidence="8">Regulatory protein AfsR</fullName>
    </submittedName>
</protein>
<dbReference type="Proteomes" id="UP000194360">
    <property type="component" value="Unassembled WGS sequence"/>
</dbReference>
<name>A0A1Y2N7R4_PSEAH</name>
<organism evidence="8 9">
    <name type="scientific">Pseudonocardia autotrophica</name>
    <name type="common">Amycolata autotrophica</name>
    <name type="synonym">Nocardia autotrophica</name>
    <dbReference type="NCBI Taxonomy" id="2074"/>
    <lineage>
        <taxon>Bacteria</taxon>
        <taxon>Bacillati</taxon>
        <taxon>Actinomycetota</taxon>
        <taxon>Actinomycetes</taxon>
        <taxon>Pseudonocardiales</taxon>
        <taxon>Pseudonocardiaceae</taxon>
        <taxon>Pseudonocardia</taxon>
    </lineage>
</organism>
<dbReference type="STRING" id="2074.BG845_00437"/>
<dbReference type="GO" id="GO:0003677">
    <property type="term" value="F:DNA binding"/>
    <property type="evidence" value="ECO:0007669"/>
    <property type="project" value="UniProtKB-KW"/>
</dbReference>
<keyword evidence="4" id="KW-0804">Transcription</keyword>
<dbReference type="SMART" id="SM01043">
    <property type="entry name" value="BTAD"/>
    <property type="match status" value="1"/>
</dbReference>
<feature type="domain" description="Bacterial transcriptional activator" evidence="7">
    <location>
        <begin position="99"/>
        <end position="245"/>
    </location>
</feature>
<keyword evidence="2" id="KW-0805">Transcription regulation</keyword>
<evidence type="ECO:0000313" key="9">
    <source>
        <dbReference type="Proteomes" id="UP000194360"/>
    </source>
</evidence>
<dbReference type="InterPro" id="IPR001867">
    <property type="entry name" value="OmpR/PhoB-type_DNA-bd"/>
</dbReference>
<dbReference type="EMBL" id="MIGB01000002">
    <property type="protein sequence ID" value="OSY43494.1"/>
    <property type="molecule type" value="Genomic_DNA"/>
</dbReference>
<dbReference type="InterPro" id="IPR011990">
    <property type="entry name" value="TPR-like_helical_dom_sf"/>
</dbReference>
<dbReference type="GO" id="GO:0000160">
    <property type="term" value="P:phosphorelay signal transduction system"/>
    <property type="evidence" value="ECO:0007669"/>
    <property type="project" value="InterPro"/>
</dbReference>
<dbReference type="Pfam" id="PF03704">
    <property type="entry name" value="BTAD"/>
    <property type="match status" value="1"/>
</dbReference>
<evidence type="ECO:0000313" key="8">
    <source>
        <dbReference type="EMBL" id="OSY43494.1"/>
    </source>
</evidence>
<evidence type="ECO:0000256" key="3">
    <source>
        <dbReference type="ARBA" id="ARBA00023125"/>
    </source>
</evidence>
<dbReference type="SMART" id="SM00862">
    <property type="entry name" value="Trans_reg_C"/>
    <property type="match status" value="1"/>
</dbReference>
<comment type="caution">
    <text evidence="8">The sequence shown here is derived from an EMBL/GenBank/DDBJ whole genome shotgun (WGS) entry which is preliminary data.</text>
</comment>
<dbReference type="InterPro" id="IPR019734">
    <property type="entry name" value="TPR_rpt"/>
</dbReference>
<dbReference type="InterPro" id="IPR027417">
    <property type="entry name" value="P-loop_NTPase"/>
</dbReference>
<dbReference type="SUPFAM" id="SSF52540">
    <property type="entry name" value="P-loop containing nucleoside triphosphate hydrolases"/>
    <property type="match status" value="1"/>
</dbReference>
<evidence type="ECO:0000259" key="6">
    <source>
        <dbReference type="SMART" id="SM00862"/>
    </source>
</evidence>
<proteinExistence type="inferred from homology"/>
<evidence type="ECO:0000256" key="1">
    <source>
        <dbReference type="ARBA" id="ARBA00005820"/>
    </source>
</evidence>
<evidence type="ECO:0000256" key="2">
    <source>
        <dbReference type="ARBA" id="ARBA00023015"/>
    </source>
</evidence>
<dbReference type="RefSeq" id="WP_232021224.1">
    <property type="nucleotide sequence ID" value="NZ_AP018920.1"/>
</dbReference>
<dbReference type="SMART" id="SM00028">
    <property type="entry name" value="TPR"/>
    <property type="match status" value="4"/>
</dbReference>
<keyword evidence="9" id="KW-1185">Reference proteome</keyword>
<dbReference type="Pfam" id="PF13424">
    <property type="entry name" value="TPR_12"/>
    <property type="match status" value="1"/>
</dbReference>
<dbReference type="PANTHER" id="PTHR35807">
    <property type="entry name" value="TRANSCRIPTIONAL REGULATOR REDD-RELATED"/>
    <property type="match status" value="1"/>
</dbReference>
<dbReference type="Pfam" id="PF13191">
    <property type="entry name" value="AAA_16"/>
    <property type="match status" value="1"/>
</dbReference>
<dbReference type="InterPro" id="IPR051677">
    <property type="entry name" value="AfsR-DnrI-RedD_regulator"/>
</dbReference>
<gene>
    <name evidence="8" type="primary">afsR</name>
    <name evidence="8" type="ORF">BG845_00437</name>
</gene>
<dbReference type="GO" id="GO:0006355">
    <property type="term" value="P:regulation of DNA-templated transcription"/>
    <property type="evidence" value="ECO:0007669"/>
    <property type="project" value="InterPro"/>
</dbReference>
<dbReference type="SUPFAM" id="SSF46894">
    <property type="entry name" value="C-terminal effector domain of the bipartite response regulators"/>
    <property type="match status" value="1"/>
</dbReference>
<dbReference type="InterPro" id="IPR005158">
    <property type="entry name" value="BTAD"/>
</dbReference>
<dbReference type="SUPFAM" id="SSF48452">
    <property type="entry name" value="TPR-like"/>
    <property type="match status" value="2"/>
</dbReference>
<dbReference type="Gene3D" id="1.10.10.10">
    <property type="entry name" value="Winged helix-like DNA-binding domain superfamily/Winged helix DNA-binding domain"/>
    <property type="match status" value="1"/>
</dbReference>
<evidence type="ECO:0000259" key="7">
    <source>
        <dbReference type="SMART" id="SM01043"/>
    </source>
</evidence>
<feature type="domain" description="OmpR/PhoB-type" evidence="6">
    <location>
        <begin position="21"/>
        <end position="91"/>
    </location>
</feature>
<dbReference type="AlphaFoldDB" id="A0A1Y2N7R4"/>
<dbReference type="PANTHER" id="PTHR35807:SF1">
    <property type="entry name" value="TRANSCRIPTIONAL REGULATOR REDD"/>
    <property type="match status" value="1"/>
</dbReference>
<dbReference type="InterPro" id="IPR041664">
    <property type="entry name" value="AAA_16"/>
</dbReference>
<accession>A0A1Y2N7R4</accession>
<reference evidence="8 9" key="1">
    <citation type="submission" date="2016-09" db="EMBL/GenBank/DDBJ databases">
        <title>Pseudonocardia autotrophica DSM535, a candidate organism with high potential of specific P450 cytochromes.</title>
        <authorList>
            <person name="Grumaz C."/>
            <person name="Vainshtein Y."/>
            <person name="Kirstahler P."/>
            <person name="Sohn K."/>
        </authorList>
    </citation>
    <scope>NUCLEOTIDE SEQUENCE [LARGE SCALE GENOMIC DNA]</scope>
    <source>
        <strain evidence="8 9">DSM 535</strain>
    </source>
</reference>
<dbReference type="SMART" id="SM00382">
    <property type="entry name" value="AAA"/>
    <property type="match status" value="1"/>
</dbReference>
<dbReference type="Gene3D" id="1.25.40.10">
    <property type="entry name" value="Tetratricopeptide repeat domain"/>
    <property type="match status" value="3"/>
</dbReference>
<dbReference type="InterPro" id="IPR036388">
    <property type="entry name" value="WH-like_DNA-bd_sf"/>
</dbReference>
<feature type="domain" description="AAA+ ATPase" evidence="5">
    <location>
        <begin position="284"/>
        <end position="459"/>
    </location>
</feature>
<evidence type="ECO:0000256" key="4">
    <source>
        <dbReference type="ARBA" id="ARBA00023163"/>
    </source>
</evidence>
<sequence>MQDGVVRVELVGTLTVTGDITEPLPGGRARSLLGMLAVRHGRFVPAATLADRLWPAEPPSLPLRNLAALVSRLRRSIGRDRVEGGPRAYRLVLDPWTTVDLSEAVALVGMAENELAQGRPGLALRNSGRGVALLDAGIALADEPDGLWVDGARSEVATLLARARRCRWAAALTVGDHETALAESTRALAVDPLDEDAARATMRAHEARSAPADALAAYERLRRELTTRLGVDPSTESEQLYLRILRGTTGPAPAARTSSTAAPVGREREHAVLEQMWDDAVRGRGRLAVLRGEPGIGKSTLATEIGHRAERSGGVTVHVRCAEAERSLYLQPFAEVVRDLLVHGDPDDAGRLPPSDRAALATLVPELDRGRATADVSELRHRRTVDALAGLLHRVAEEHPLMIGIDDIENAGQSTIEVLHYLAGRLADSATLIVVTENDTEDHRATSTIEDVARIVDVGPLSREAVQTLLTRAGSRHDPEHFFTWTGGSPLLISELLRHPPPDGERLDAAPVPATLHDALVHRLESTTEDVRDLLAQASVLGRSFSVDDVAALTGIPIEVCAQRCERAQRAGLVGASQDGGEFRFASEILRRTVYAESPRPVRVSRHRRAAALHPDRPEAAAGHLTAAGDHLGAARAWLHAADVAHLVFAHVESERMLTHAVEQAELGADPVLAAQARLRRGAVRCDLARHDDARHDHEHALAVARELADEQLEARAVEALGWTALHARDALTAVDLAEQAGHLAESAAAAPGAQRSSILLLGRVRHWDGDYRGAERAYDDVLALGTGDALSATATAYRGALLQHLDRFDEARSTLERAVELSTSTGEFRTLLQSLFFCALSRGDMGDFAGALRALRRARRLIDEAGVDYYRAGIETTTSWLFQELGQIDRAREHAEQAVDLARRGGGALELEQELHALLALADCDLLDGREDDAGRRVDEAAPLLSLPLPYRPRAEMRLLQMQARWDLDPAERLLDHARRFRSAKYEALALARLGRPAEAFAAAGRTGSDLIVALVGPDAVRTQALDRIRAGLPPDLRSDFASRGKLIRPAPVPR</sequence>
<keyword evidence="3" id="KW-0238">DNA-binding</keyword>